<dbReference type="Proteomes" id="UP001159075">
    <property type="component" value="Unassembled WGS sequence"/>
</dbReference>
<dbReference type="NCBIfam" id="NF008362">
    <property type="entry name" value="PRK11152.1"/>
    <property type="match status" value="1"/>
</dbReference>
<proteinExistence type="predicted"/>
<dbReference type="InterPro" id="IPR002912">
    <property type="entry name" value="ACT_dom"/>
</dbReference>
<organism evidence="2">
    <name type="scientific">Shewanella xiamenensis</name>
    <dbReference type="NCBI Taxonomy" id="332186"/>
    <lineage>
        <taxon>Bacteria</taxon>
        <taxon>Pseudomonadati</taxon>
        <taxon>Pseudomonadota</taxon>
        <taxon>Gammaproteobacteria</taxon>
        <taxon>Alteromonadales</taxon>
        <taxon>Shewanellaceae</taxon>
        <taxon>Shewanella</taxon>
    </lineage>
</organism>
<feature type="domain" description="ACT" evidence="1">
    <location>
        <begin position="4"/>
        <end position="76"/>
    </location>
</feature>
<evidence type="ECO:0000313" key="4">
    <source>
        <dbReference type="Proteomes" id="UP001159075"/>
    </source>
</evidence>
<dbReference type="OrthoDB" id="6198158at2"/>
<reference evidence="2" key="2">
    <citation type="submission" date="2019-04" db="EMBL/GenBank/DDBJ databases">
        <authorList>
            <person name="Zou H."/>
        </authorList>
    </citation>
    <scope>NUCLEOTIDE SEQUENCE</scope>
    <source>
        <strain evidence="2">2015oxa</strain>
    </source>
</reference>
<evidence type="ECO:0000313" key="2">
    <source>
        <dbReference type="EMBL" id="MDG5900844.1"/>
    </source>
</evidence>
<dbReference type="SUPFAM" id="SSF55021">
    <property type="entry name" value="ACT-like"/>
    <property type="match status" value="1"/>
</dbReference>
<dbReference type="GO" id="GO:0003984">
    <property type="term" value="F:acetolactate synthase activity"/>
    <property type="evidence" value="ECO:0007669"/>
    <property type="project" value="UniProtKB-EC"/>
</dbReference>
<dbReference type="EMBL" id="SUNE01000008">
    <property type="protein sequence ID" value="MDG5900844.1"/>
    <property type="molecule type" value="Genomic_DNA"/>
</dbReference>
<dbReference type="EC" id="2.2.1.6" evidence="2"/>
<dbReference type="EMBL" id="JAOTLW010000011">
    <property type="protein sequence ID" value="MDI5832181.1"/>
    <property type="molecule type" value="Genomic_DNA"/>
</dbReference>
<keyword evidence="2" id="KW-0808">Transferase</keyword>
<dbReference type="RefSeq" id="WP_037423344.1">
    <property type="nucleotide sequence ID" value="NZ_AP025014.1"/>
</dbReference>
<keyword evidence="4" id="KW-1185">Reference proteome</keyword>
<dbReference type="InterPro" id="IPR045865">
    <property type="entry name" value="ACT-like_dom_sf"/>
</dbReference>
<dbReference type="Gene3D" id="3.30.70.260">
    <property type="match status" value="1"/>
</dbReference>
<gene>
    <name evidence="2" type="primary">ilvM</name>
    <name evidence="2" type="ORF">E2650_13280</name>
    <name evidence="3" type="ORF">ODY93_11445</name>
</gene>
<reference evidence="3 4" key="3">
    <citation type="submission" date="2022-09" db="EMBL/GenBank/DDBJ databases">
        <title>The outer-membrane cytochrome OmcA is essential for infection of Shewanella oneidensis by a zebrafish-associated bacteriophage.</title>
        <authorList>
            <person name="Grenfell A.W."/>
            <person name="Intile P."/>
            <person name="Mcfarlane J."/>
            <person name="Leung D."/>
            <person name="Abdalla K."/>
            <person name="Wold M."/>
            <person name="Kees E."/>
            <person name="Gralnick J."/>
        </authorList>
    </citation>
    <scope>NUCLEOTIDE SEQUENCE [LARGE SCALE GENOMIC DNA]</scope>
    <source>
        <strain evidence="3 4">NF-5</strain>
    </source>
</reference>
<reference evidence="2" key="1">
    <citation type="journal article" date="2019" name="Int J Environ Res Public Health">
        <title>Characterization of Chromosome-Mediated BlaOXA-894 in Shewanella xiamenensis Isolated from Pig Wastewater.</title>
        <authorList>
            <person name="Zou H."/>
            <person name="Zhou Z."/>
            <person name="Xia H."/>
            <person name="Zhao Q."/>
            <person name="Li X."/>
        </authorList>
    </citation>
    <scope>NUCLEOTIDE SEQUENCE</scope>
    <source>
        <strain evidence="2">2015oxa</strain>
    </source>
</reference>
<evidence type="ECO:0000259" key="1">
    <source>
        <dbReference type="PROSITE" id="PS51671"/>
    </source>
</evidence>
<dbReference type="Pfam" id="PF13710">
    <property type="entry name" value="ACT_5"/>
    <property type="match status" value="1"/>
</dbReference>
<accession>A0A073KWM3</accession>
<dbReference type="PROSITE" id="PS51671">
    <property type="entry name" value="ACT"/>
    <property type="match status" value="1"/>
</dbReference>
<evidence type="ECO:0000313" key="3">
    <source>
        <dbReference type="EMBL" id="MDI5832181.1"/>
    </source>
</evidence>
<comment type="caution">
    <text evidence="2">The sequence shown here is derived from an EMBL/GenBank/DDBJ whole genome shotgun (WGS) entry which is preliminary data.</text>
</comment>
<name>A0A073KWM3_9GAMM</name>
<dbReference type="AlphaFoldDB" id="A0A073KWM3"/>
<sequence>MIHSLELTVQQRPEVLERVLRVTRHRGFTVTQMQMRMNDDASLSLDMEVDSERAIELLSNQLNKLIDVTQCKVLLPLNLQQQKVHA</sequence>
<dbReference type="Proteomes" id="UP001152518">
    <property type="component" value="Unassembled WGS sequence"/>
</dbReference>
<protein>
    <submittedName>
        <fullName evidence="2">Acetolactate synthase 2 small subunit</fullName>
        <ecNumber evidence="2">2.2.1.6</ecNumber>
    </submittedName>
</protein>